<reference evidence="2" key="1">
    <citation type="journal article" date="2014" name="Nat. Commun.">
        <title>The tobacco genome sequence and its comparison with those of tomato and potato.</title>
        <authorList>
            <person name="Sierro N."/>
            <person name="Battey J.N."/>
            <person name="Ouadi S."/>
            <person name="Bakaher N."/>
            <person name="Bovet L."/>
            <person name="Willig A."/>
            <person name="Goepfert S."/>
            <person name="Peitsch M.C."/>
            <person name="Ivanov N.V."/>
        </authorList>
    </citation>
    <scope>NUCLEOTIDE SEQUENCE [LARGE SCALE GENOMIC DNA]</scope>
</reference>
<feature type="compositionally biased region" description="Basic and acidic residues" evidence="1">
    <location>
        <begin position="117"/>
        <end position="132"/>
    </location>
</feature>
<evidence type="ECO:0000256" key="1">
    <source>
        <dbReference type="SAM" id="MobiDB-lite"/>
    </source>
</evidence>
<dbReference type="Proteomes" id="UP000790787">
    <property type="component" value="Chromosome 24"/>
</dbReference>
<organism evidence="2 3">
    <name type="scientific">Nicotiana tabacum</name>
    <name type="common">Common tobacco</name>
    <dbReference type="NCBI Taxonomy" id="4097"/>
    <lineage>
        <taxon>Eukaryota</taxon>
        <taxon>Viridiplantae</taxon>
        <taxon>Streptophyta</taxon>
        <taxon>Embryophyta</taxon>
        <taxon>Tracheophyta</taxon>
        <taxon>Spermatophyta</taxon>
        <taxon>Magnoliopsida</taxon>
        <taxon>eudicotyledons</taxon>
        <taxon>Gunneridae</taxon>
        <taxon>Pentapetalae</taxon>
        <taxon>asterids</taxon>
        <taxon>lamiids</taxon>
        <taxon>Solanales</taxon>
        <taxon>Solanaceae</taxon>
        <taxon>Nicotianoideae</taxon>
        <taxon>Nicotianeae</taxon>
        <taxon>Nicotiana</taxon>
    </lineage>
</organism>
<dbReference type="KEGG" id="nta:107784904"/>
<dbReference type="RefSeq" id="XP_016461584.1">
    <property type="nucleotide sequence ID" value="XM_016606098.2"/>
</dbReference>
<accession>A0A1S3ZB56</accession>
<keyword evidence="2" id="KW-1185">Reference proteome</keyword>
<reference evidence="3" key="2">
    <citation type="submission" date="2025-08" db="UniProtKB">
        <authorList>
            <consortium name="RefSeq"/>
        </authorList>
    </citation>
    <scope>IDENTIFICATION</scope>
    <source>
        <tissue evidence="3">Leaf</tissue>
    </source>
</reference>
<proteinExistence type="predicted"/>
<gene>
    <name evidence="3" type="primary">LOC107784904</name>
</gene>
<sequence length="177" mass="20149">MDSSIWSPPENQDESCYPANCWQYNLYFDPWLDVIEQDALNEISCLQVLKILITKAYSEIAELEDEILMLQSQLVCACADKGSYDMCFAVLHKKIDNLESLLRALKNENEQPAETTLENRHASEQEAKEYSSKRTHKGVKAVQIHDKKTSKQFVKINMASIKSISGIKGQEVVCTEN</sequence>
<dbReference type="RefSeq" id="XP_016461584.1">
    <property type="nucleotide sequence ID" value="XM_016606098.1"/>
</dbReference>
<protein>
    <submittedName>
        <fullName evidence="3">Uncharacterized protein LOC107784904</fullName>
    </submittedName>
</protein>
<evidence type="ECO:0000313" key="3">
    <source>
        <dbReference type="RefSeq" id="XP_016461584.1"/>
    </source>
</evidence>
<dbReference type="OrthoDB" id="1065581at2759"/>
<dbReference type="GeneID" id="107784904"/>
<evidence type="ECO:0000313" key="2">
    <source>
        <dbReference type="Proteomes" id="UP000790787"/>
    </source>
</evidence>
<name>A0A1S3ZB56_TOBAC</name>
<dbReference type="AlphaFoldDB" id="A0A1S3ZB56"/>
<dbReference type="PaxDb" id="4097-A0A1S3ZB56"/>
<feature type="region of interest" description="Disordered" evidence="1">
    <location>
        <begin position="109"/>
        <end position="141"/>
    </location>
</feature>